<proteinExistence type="predicted"/>
<dbReference type="EMBL" id="JWZX01002693">
    <property type="protein sequence ID" value="KOO27618.1"/>
    <property type="molecule type" value="Genomic_DNA"/>
</dbReference>
<dbReference type="PANTHER" id="PTHR12169">
    <property type="entry name" value="ATPASE N2B"/>
    <property type="match status" value="1"/>
</dbReference>
<dbReference type="GO" id="GO:0005737">
    <property type="term" value="C:cytoplasm"/>
    <property type="evidence" value="ECO:0007669"/>
    <property type="project" value="TreeGrafter"/>
</dbReference>
<protein>
    <submittedName>
        <fullName evidence="3">Afg1 family mitochondrial ATPase</fullName>
    </submittedName>
</protein>
<keyword evidence="1" id="KW-0547">Nucleotide-binding</keyword>
<dbReference type="InterPro" id="IPR005654">
    <property type="entry name" value="ATPase_AFG1-like"/>
</dbReference>
<evidence type="ECO:0000313" key="4">
    <source>
        <dbReference type="Proteomes" id="UP000037460"/>
    </source>
</evidence>
<dbReference type="Proteomes" id="UP000037460">
    <property type="component" value="Unassembled WGS sequence"/>
</dbReference>
<comment type="caution">
    <text evidence="3">The sequence shown here is derived from an EMBL/GenBank/DDBJ whole genome shotgun (WGS) entry which is preliminary data.</text>
</comment>
<reference evidence="4" key="1">
    <citation type="journal article" date="2015" name="PLoS Genet.">
        <title>Genome Sequence and Transcriptome Analyses of Chrysochromulina tobin: Metabolic Tools for Enhanced Algal Fitness in the Prominent Order Prymnesiales (Haptophyceae).</title>
        <authorList>
            <person name="Hovde B.T."/>
            <person name="Deodato C.R."/>
            <person name="Hunsperger H.M."/>
            <person name="Ryken S.A."/>
            <person name="Yost W."/>
            <person name="Jha R.K."/>
            <person name="Patterson J."/>
            <person name="Monnat R.J. Jr."/>
            <person name="Barlow S.B."/>
            <person name="Starkenburg S.R."/>
            <person name="Cattolico R.A."/>
        </authorList>
    </citation>
    <scope>NUCLEOTIDE SEQUENCE</scope>
    <source>
        <strain evidence="4">CCMP291</strain>
    </source>
</reference>
<dbReference type="GO" id="GO:0016887">
    <property type="term" value="F:ATP hydrolysis activity"/>
    <property type="evidence" value="ECO:0007669"/>
    <property type="project" value="InterPro"/>
</dbReference>
<sequence length="257" mass="27551">MHLQSPSNAAGEQVDYRTVGQLADEPLYLCPLCEATAQTAAARFAALGGQHATPMDTRLGYGRMVRVLASPEHGVAKLSFAALCDSPLGASDYIALAQQFHTVFLLDVPQLSMQQRDQARRFITLVDQLYNHRTKLVTTAAVPLSQLFRGASADPDAHGSVHEALEGLEFEGEAGKAAVLNPIGVTANSLASSRAGAHTARVSADSRKALVRDSLFTGEDEVFAFRRALSRLTEMQSAEWLGRAGPLRPHVSAMARA</sequence>
<accession>A0A0M0JMZ1</accession>
<evidence type="ECO:0000313" key="3">
    <source>
        <dbReference type="EMBL" id="KOO27618.1"/>
    </source>
</evidence>
<keyword evidence="4" id="KW-1185">Reference proteome</keyword>
<name>A0A0M0JMZ1_9EUKA</name>
<dbReference type="GO" id="GO:0005524">
    <property type="term" value="F:ATP binding"/>
    <property type="evidence" value="ECO:0007669"/>
    <property type="project" value="UniProtKB-KW"/>
</dbReference>
<evidence type="ECO:0000256" key="1">
    <source>
        <dbReference type="ARBA" id="ARBA00022741"/>
    </source>
</evidence>
<keyword evidence="2" id="KW-0067">ATP-binding</keyword>
<dbReference type="OrthoDB" id="548867at2759"/>
<organism evidence="3 4">
    <name type="scientific">Chrysochromulina tobinii</name>
    <dbReference type="NCBI Taxonomy" id="1460289"/>
    <lineage>
        <taxon>Eukaryota</taxon>
        <taxon>Haptista</taxon>
        <taxon>Haptophyta</taxon>
        <taxon>Prymnesiophyceae</taxon>
        <taxon>Prymnesiales</taxon>
        <taxon>Chrysochromulinaceae</taxon>
        <taxon>Chrysochromulina</taxon>
    </lineage>
</organism>
<dbReference type="Pfam" id="PF03969">
    <property type="entry name" value="AFG1_ATPase"/>
    <property type="match status" value="1"/>
</dbReference>
<dbReference type="AlphaFoldDB" id="A0A0M0JMZ1"/>
<evidence type="ECO:0000256" key="2">
    <source>
        <dbReference type="ARBA" id="ARBA00022840"/>
    </source>
</evidence>
<dbReference type="PANTHER" id="PTHR12169:SF6">
    <property type="entry name" value="AFG1-LIKE ATPASE"/>
    <property type="match status" value="1"/>
</dbReference>
<gene>
    <name evidence="3" type="ORF">Ctob_011188</name>
</gene>